<comment type="similarity">
    <text evidence="1 9">Belongs to the GHMP kinase family. IspE subfamily.</text>
</comment>
<dbReference type="EC" id="2.7.1.148" evidence="2 9"/>
<dbReference type="GO" id="GO:0050515">
    <property type="term" value="F:4-(cytidine 5'-diphospho)-2-C-methyl-D-erythritol kinase activity"/>
    <property type="evidence" value="ECO:0007669"/>
    <property type="project" value="UniProtKB-UniRule"/>
</dbReference>
<dbReference type="InterPro" id="IPR006204">
    <property type="entry name" value="GHMP_kinase_N_dom"/>
</dbReference>
<evidence type="ECO:0000259" key="11">
    <source>
        <dbReference type="Pfam" id="PF08544"/>
    </source>
</evidence>
<reference evidence="12 13" key="1">
    <citation type="submission" date="2018-06" db="EMBL/GenBank/DDBJ databases">
        <authorList>
            <person name="Strepis N."/>
        </authorList>
    </citation>
    <scope>NUCLEOTIDE SEQUENCE [LARGE SCALE GENOMIC DNA]</scope>
    <source>
        <strain evidence="12">LUCI</strain>
    </source>
</reference>
<dbReference type="PANTHER" id="PTHR43527">
    <property type="entry name" value="4-DIPHOSPHOCYTIDYL-2-C-METHYL-D-ERYTHRITOL KINASE, CHLOROPLASTIC"/>
    <property type="match status" value="1"/>
</dbReference>
<evidence type="ECO:0000256" key="1">
    <source>
        <dbReference type="ARBA" id="ARBA00009684"/>
    </source>
</evidence>
<dbReference type="UniPathway" id="UPA00056">
    <property type="reaction ID" value="UER00094"/>
</dbReference>
<keyword evidence="7 9" id="KW-0067">ATP-binding</keyword>
<dbReference type="InterPro" id="IPR013750">
    <property type="entry name" value="GHMP_kinase_C_dom"/>
</dbReference>
<proteinExistence type="inferred from homology"/>
<evidence type="ECO:0000259" key="10">
    <source>
        <dbReference type="Pfam" id="PF00288"/>
    </source>
</evidence>
<feature type="active site" evidence="9">
    <location>
        <position position="10"/>
    </location>
</feature>
<evidence type="ECO:0000313" key="12">
    <source>
        <dbReference type="EMBL" id="VBB06561.1"/>
    </source>
</evidence>
<evidence type="ECO:0000256" key="5">
    <source>
        <dbReference type="ARBA" id="ARBA00022741"/>
    </source>
</evidence>
<dbReference type="SUPFAM" id="SSF55060">
    <property type="entry name" value="GHMP Kinase, C-terminal domain"/>
    <property type="match status" value="1"/>
</dbReference>
<dbReference type="InterPro" id="IPR004424">
    <property type="entry name" value="IspE"/>
</dbReference>
<comment type="catalytic activity">
    <reaction evidence="9">
        <text>4-CDP-2-C-methyl-D-erythritol + ATP = 4-CDP-2-C-methyl-D-erythritol 2-phosphate + ADP + H(+)</text>
        <dbReference type="Rhea" id="RHEA:18437"/>
        <dbReference type="ChEBI" id="CHEBI:15378"/>
        <dbReference type="ChEBI" id="CHEBI:30616"/>
        <dbReference type="ChEBI" id="CHEBI:57823"/>
        <dbReference type="ChEBI" id="CHEBI:57919"/>
        <dbReference type="ChEBI" id="CHEBI:456216"/>
        <dbReference type="EC" id="2.7.1.148"/>
    </reaction>
</comment>
<organism evidence="12 13">
    <name type="scientific">Lucifera butyrica</name>
    <dbReference type="NCBI Taxonomy" id="1351585"/>
    <lineage>
        <taxon>Bacteria</taxon>
        <taxon>Bacillati</taxon>
        <taxon>Bacillota</taxon>
        <taxon>Negativicutes</taxon>
        <taxon>Veillonellales</taxon>
        <taxon>Veillonellaceae</taxon>
        <taxon>Lucifera</taxon>
    </lineage>
</organism>
<keyword evidence="4 9" id="KW-0808">Transferase</keyword>
<keyword evidence="13" id="KW-1185">Reference proteome</keyword>
<evidence type="ECO:0000256" key="3">
    <source>
        <dbReference type="ARBA" id="ARBA00017473"/>
    </source>
</evidence>
<dbReference type="RefSeq" id="WP_122627505.1">
    <property type="nucleotide sequence ID" value="NZ_UPPP01000065.1"/>
</dbReference>
<comment type="function">
    <text evidence="9">Catalyzes the phosphorylation of the position 2 hydroxy group of 4-diphosphocytidyl-2C-methyl-D-erythritol.</text>
</comment>
<dbReference type="AlphaFoldDB" id="A0A498R5A1"/>
<dbReference type="Pfam" id="PF00288">
    <property type="entry name" value="GHMP_kinases_N"/>
    <property type="match status" value="1"/>
</dbReference>
<evidence type="ECO:0000256" key="8">
    <source>
        <dbReference type="ARBA" id="ARBA00032554"/>
    </source>
</evidence>
<dbReference type="SUPFAM" id="SSF54211">
    <property type="entry name" value="Ribosomal protein S5 domain 2-like"/>
    <property type="match status" value="1"/>
</dbReference>
<dbReference type="OrthoDB" id="9809438at2"/>
<keyword evidence="9" id="KW-0414">Isoprene biosynthesis</keyword>
<dbReference type="PANTHER" id="PTHR43527:SF2">
    <property type="entry name" value="4-DIPHOSPHOCYTIDYL-2-C-METHYL-D-ERYTHRITOL KINASE, CHLOROPLASTIC"/>
    <property type="match status" value="1"/>
</dbReference>
<dbReference type="GO" id="GO:0005524">
    <property type="term" value="F:ATP binding"/>
    <property type="evidence" value="ECO:0007669"/>
    <property type="project" value="UniProtKB-UniRule"/>
</dbReference>
<keyword evidence="5 9" id="KW-0547">Nucleotide-binding</keyword>
<evidence type="ECO:0000256" key="7">
    <source>
        <dbReference type="ARBA" id="ARBA00022840"/>
    </source>
</evidence>
<name>A0A498R5A1_9FIRM</name>
<dbReference type="InterPro" id="IPR014721">
    <property type="entry name" value="Ribsml_uS5_D2-typ_fold_subgr"/>
</dbReference>
<dbReference type="GO" id="GO:0016114">
    <property type="term" value="P:terpenoid biosynthetic process"/>
    <property type="evidence" value="ECO:0007669"/>
    <property type="project" value="UniProtKB-UniRule"/>
</dbReference>
<comment type="pathway">
    <text evidence="9">Isoprenoid biosynthesis; isopentenyl diphosphate biosynthesis via DXP pathway; isopentenyl diphosphate from 1-deoxy-D-xylulose 5-phosphate: step 3/6.</text>
</comment>
<dbReference type="Gene3D" id="3.30.70.890">
    <property type="entry name" value="GHMP kinase, C-terminal domain"/>
    <property type="match status" value="1"/>
</dbReference>
<dbReference type="PIRSF" id="PIRSF010376">
    <property type="entry name" value="IspE"/>
    <property type="match status" value="1"/>
</dbReference>
<accession>A0A498R5A1</accession>
<dbReference type="NCBIfam" id="NF011202">
    <property type="entry name" value="PRK14608.1"/>
    <property type="match status" value="1"/>
</dbReference>
<dbReference type="InterPro" id="IPR036554">
    <property type="entry name" value="GHMP_kinase_C_sf"/>
</dbReference>
<evidence type="ECO:0000256" key="9">
    <source>
        <dbReference type="HAMAP-Rule" id="MF_00061"/>
    </source>
</evidence>
<gene>
    <name evidence="9" type="primary">ispE</name>
    <name evidence="12" type="ORF">LUCI_1797</name>
</gene>
<feature type="domain" description="GHMP kinase N-terminal" evidence="10">
    <location>
        <begin position="65"/>
        <end position="143"/>
    </location>
</feature>
<evidence type="ECO:0000256" key="6">
    <source>
        <dbReference type="ARBA" id="ARBA00022777"/>
    </source>
</evidence>
<dbReference type="HAMAP" id="MF_00061">
    <property type="entry name" value="IspE"/>
    <property type="match status" value="1"/>
</dbReference>
<dbReference type="NCBIfam" id="TIGR00154">
    <property type="entry name" value="ispE"/>
    <property type="match status" value="1"/>
</dbReference>
<dbReference type="Proteomes" id="UP000277811">
    <property type="component" value="Unassembled WGS sequence"/>
</dbReference>
<dbReference type="InterPro" id="IPR020568">
    <property type="entry name" value="Ribosomal_Su5_D2-typ_SF"/>
</dbReference>
<evidence type="ECO:0000256" key="4">
    <source>
        <dbReference type="ARBA" id="ARBA00022679"/>
    </source>
</evidence>
<dbReference type="GO" id="GO:0019288">
    <property type="term" value="P:isopentenyl diphosphate biosynthetic process, methylerythritol 4-phosphate pathway"/>
    <property type="evidence" value="ECO:0007669"/>
    <property type="project" value="UniProtKB-UniRule"/>
</dbReference>
<dbReference type="Pfam" id="PF08544">
    <property type="entry name" value="GHMP_kinases_C"/>
    <property type="match status" value="1"/>
</dbReference>
<dbReference type="Gene3D" id="3.30.230.10">
    <property type="match status" value="1"/>
</dbReference>
<keyword evidence="6 9" id="KW-0418">Kinase</keyword>
<feature type="binding site" evidence="9">
    <location>
        <begin position="93"/>
        <end position="103"/>
    </location>
    <ligand>
        <name>ATP</name>
        <dbReference type="ChEBI" id="CHEBI:30616"/>
    </ligand>
</feature>
<evidence type="ECO:0000313" key="13">
    <source>
        <dbReference type="Proteomes" id="UP000277811"/>
    </source>
</evidence>
<dbReference type="EMBL" id="UPPP01000065">
    <property type="protein sequence ID" value="VBB06561.1"/>
    <property type="molecule type" value="Genomic_DNA"/>
</dbReference>
<sequence length="297" mass="31619">MSLILKAYAKINLALDILGKRDDGYHEVAMIMQSIDLADIVRLTPRGSGITLSVDVSGLSDGEDNLAYRAAKLLADTYNVRQGVHIALEKHIPLAAGLAGGSTDAAAVLKGLNTLWNLRRSSSELERLAASLGSDVPFCLHGGTMLATGRGEVVSPLPDLPFCYFVLAKPPVEVSTAWVYRQYRAEAVKEHPDLAGMRAALTEKDLQGVAARFSNVLESVTIPAYPAVNELKTRLLHCGAGHCLMSGSGPTVFGLVRCREEAGRIAARLQDDQGTRIMIARSVADGEGENGAAIIAD</sequence>
<feature type="active site" evidence="9">
    <location>
        <position position="135"/>
    </location>
</feature>
<protein>
    <recommendedName>
        <fullName evidence="3 9">4-diphosphocytidyl-2-C-methyl-D-erythritol kinase</fullName>
        <shortName evidence="9">CMK</shortName>
        <ecNumber evidence="2 9">2.7.1.148</ecNumber>
    </recommendedName>
    <alternativeName>
        <fullName evidence="8 9">4-(cytidine-5'-diphospho)-2-C-methyl-D-erythritol kinase</fullName>
    </alternativeName>
</protein>
<evidence type="ECO:0000256" key="2">
    <source>
        <dbReference type="ARBA" id="ARBA00012052"/>
    </source>
</evidence>
<feature type="domain" description="GHMP kinase C-terminal" evidence="11">
    <location>
        <begin position="197"/>
        <end position="270"/>
    </location>
</feature>